<feature type="signal peptide" evidence="2">
    <location>
        <begin position="1"/>
        <end position="21"/>
    </location>
</feature>
<evidence type="ECO:0000256" key="2">
    <source>
        <dbReference type="SAM" id="SignalP"/>
    </source>
</evidence>
<evidence type="ECO:0000313" key="3">
    <source>
        <dbReference type="EMBL" id="OQP60961.1"/>
    </source>
</evidence>
<accession>A0A1V9FRQ5</accession>
<dbReference type="RefSeq" id="WP_081151006.1">
    <property type="nucleotide sequence ID" value="NZ_LVYD01000058.1"/>
</dbReference>
<keyword evidence="1" id="KW-0175">Coiled coil</keyword>
<protein>
    <recommendedName>
        <fullName evidence="5">Transporter</fullName>
    </recommendedName>
</protein>
<dbReference type="InterPro" id="IPR010131">
    <property type="entry name" value="MdtP/NodT-like"/>
</dbReference>
<dbReference type="GO" id="GO:0015562">
    <property type="term" value="F:efflux transmembrane transporter activity"/>
    <property type="evidence" value="ECO:0007669"/>
    <property type="project" value="InterPro"/>
</dbReference>
<feature type="chain" id="PRO_5012212785" description="Transporter" evidence="2">
    <location>
        <begin position="22"/>
        <end position="417"/>
    </location>
</feature>
<dbReference type="Proteomes" id="UP000192796">
    <property type="component" value="Unassembled WGS sequence"/>
</dbReference>
<feature type="coiled-coil region" evidence="1">
    <location>
        <begin position="104"/>
        <end position="168"/>
    </location>
</feature>
<dbReference type="EMBL" id="LVYD01000058">
    <property type="protein sequence ID" value="OQP60961.1"/>
    <property type="molecule type" value="Genomic_DNA"/>
</dbReference>
<dbReference type="PANTHER" id="PTHR30203">
    <property type="entry name" value="OUTER MEMBRANE CATION EFFLUX PROTEIN"/>
    <property type="match status" value="1"/>
</dbReference>
<sequence>MNHCKAMLIGFATFCAFYANAQDSLFLTIDRADKIFVEKNLMLVAGQLNVDAQKALEIQARLYPNPQFTAGFNTWDADNKKLFYAGKSGEKAFEFDQLILLGGKRKKQIELAKQNIRQAELELENLMRNLKYELHKSMFSVYFDLLTLVKYNGQLQQLETIIASYEEQEKKGNIALKEVVRLKSVYIKLNNDKTELFQAIQQEQKDLQLILQTKQFITPRLDSLAWDKYEQLTILDSLQQLALQYRADYRLTALSKTMTELNVQYQKSLAIPDLTLGTSYDQRGNAFNRQLMLTVGVPLPLWNRNQGNIRFAETQTRLSVVNQQTMQAAIESEVNAAWYTMQRSIQEYQKTKQIYNADFFDVYNGMTVNFLKRNISLIEFVDFFESYNESVAEVNRIRKQLVLSAENINYSVAYPLY</sequence>
<dbReference type="SUPFAM" id="SSF56954">
    <property type="entry name" value="Outer membrane efflux proteins (OEP)"/>
    <property type="match status" value="1"/>
</dbReference>
<reference evidence="3 4" key="1">
    <citation type="submission" date="2016-03" db="EMBL/GenBank/DDBJ databases">
        <title>Niastella vici sp. nov., isolated from farmland soil.</title>
        <authorList>
            <person name="Chen L."/>
            <person name="Wang D."/>
            <person name="Yang S."/>
            <person name="Wang G."/>
        </authorList>
    </citation>
    <scope>NUCLEOTIDE SEQUENCE [LARGE SCALE GENOMIC DNA]</scope>
    <source>
        <strain evidence="3 4">DJ57</strain>
    </source>
</reference>
<dbReference type="STRING" id="1703345.A3860_04340"/>
<organism evidence="3 4">
    <name type="scientific">Niastella vici</name>
    <dbReference type="NCBI Taxonomy" id="1703345"/>
    <lineage>
        <taxon>Bacteria</taxon>
        <taxon>Pseudomonadati</taxon>
        <taxon>Bacteroidota</taxon>
        <taxon>Chitinophagia</taxon>
        <taxon>Chitinophagales</taxon>
        <taxon>Chitinophagaceae</taxon>
        <taxon>Niastella</taxon>
    </lineage>
</organism>
<dbReference type="PANTHER" id="PTHR30203:SF23">
    <property type="entry name" value="OUTER MEMBRANE EFFLUX PROTEIN"/>
    <property type="match status" value="1"/>
</dbReference>
<dbReference type="AlphaFoldDB" id="A0A1V9FRQ5"/>
<comment type="caution">
    <text evidence="3">The sequence shown here is derived from an EMBL/GenBank/DDBJ whole genome shotgun (WGS) entry which is preliminary data.</text>
</comment>
<proteinExistence type="predicted"/>
<dbReference type="OrthoDB" id="9791261at2"/>
<gene>
    <name evidence="3" type="ORF">A3860_04340</name>
</gene>
<evidence type="ECO:0000256" key="1">
    <source>
        <dbReference type="SAM" id="Coils"/>
    </source>
</evidence>
<dbReference type="Gene3D" id="1.20.1600.10">
    <property type="entry name" value="Outer membrane efflux proteins (OEP)"/>
    <property type="match status" value="1"/>
</dbReference>
<keyword evidence="2" id="KW-0732">Signal</keyword>
<name>A0A1V9FRQ5_9BACT</name>
<evidence type="ECO:0000313" key="4">
    <source>
        <dbReference type="Proteomes" id="UP000192796"/>
    </source>
</evidence>
<keyword evidence="4" id="KW-1185">Reference proteome</keyword>
<evidence type="ECO:0008006" key="5">
    <source>
        <dbReference type="Google" id="ProtNLM"/>
    </source>
</evidence>